<dbReference type="AlphaFoldDB" id="A0A1G2LX31"/>
<dbReference type="InterPro" id="IPR023214">
    <property type="entry name" value="HAD_sf"/>
</dbReference>
<keyword evidence="5" id="KW-0547">Nucleotide-binding</keyword>
<evidence type="ECO:0000256" key="4">
    <source>
        <dbReference type="ARBA" id="ARBA00022692"/>
    </source>
</evidence>
<keyword evidence="7" id="KW-1278">Translocase</keyword>
<dbReference type="InterPro" id="IPR001757">
    <property type="entry name" value="P_typ_ATPase"/>
</dbReference>
<comment type="similarity">
    <text evidence="2">Belongs to the cation transport ATPase (P-type) (TC 3.A.3) family. Type IIA subfamily.</text>
</comment>
<comment type="subcellular location">
    <subcellularLocation>
        <location evidence="1">Cell membrane</location>
        <topology evidence="1">Multi-pass membrane protein</topology>
    </subcellularLocation>
</comment>
<dbReference type="InterPro" id="IPR023298">
    <property type="entry name" value="ATPase_P-typ_TM_dom_sf"/>
</dbReference>
<feature type="transmembrane region" description="Helical" evidence="10">
    <location>
        <begin position="280"/>
        <end position="301"/>
    </location>
</feature>
<dbReference type="PANTHER" id="PTHR43294">
    <property type="entry name" value="SODIUM/POTASSIUM-TRANSPORTING ATPASE SUBUNIT ALPHA"/>
    <property type="match status" value="1"/>
</dbReference>
<dbReference type="InterPro" id="IPR008250">
    <property type="entry name" value="ATPase_P-typ_transduc_dom_A_sf"/>
</dbReference>
<dbReference type="Gene3D" id="2.70.150.10">
    <property type="entry name" value="Calcium-transporting ATPase, cytoplasmic transduction domain A"/>
    <property type="match status" value="1"/>
</dbReference>
<dbReference type="SUPFAM" id="SSF56784">
    <property type="entry name" value="HAD-like"/>
    <property type="match status" value="1"/>
</dbReference>
<sequence length="732" mass="80919">MAEKKEIFWHALALDKVREELSVDFESGLTEDEVKNRHRIFGLNTLPGEKPTSLFFVFLRQFRSPLIYILFVAGAITLFLKDFADSIVIFGAVFLNAAVGFFQENKTSKILSELKKIIEEKAHVIRQNNEKEINAKNLVPGDLIVLEAGSGVPADGRLIQSYSLKINEAVLTGEWLAKEATTESLPENTVLADRDNMVYMGTVIEEGKGVAAVVAIGEKTEIGKITGIVKAVKEEKTPFQAKVGRFGHFLALSILSVSVLIFIAGILTGKNFLEMFTVSVAMAVAAIPEGLPVAVTVVFTFGMREILKRKGLVKNLLAAEVLGSTSVICTDKTGTLTEAKMQVAGIFTGTKELLSDGESFAHKLDQNGQESHITALKIGLLCSDAYIENPEDEIHEWIVRGKPTEKAIMMAAVQAGLSKKNLEEKYPCHDKLPFDSAYKYSASLCHLDEKKDIIFIMGAPENILEMSSFMELDGRQEKMDDQSIKELNYKINDLAGRAFRVMAVGYKIIGKEFLRRRLKDNFKDHKQKLYEKDLQQIVFVGFISLKDPLRKQAKKSIQLCQQAGMRPIIVTGDHKLTSQAIAKELGLAAEEENILDGEELINLSAEDFRERLEKIEIYSRVEPGQKLKIIEFWQKKGAVVAMTGDGVNDAPALKKANIGVALGSGTEVAKEASDLVLLDDNFSTITAAVEEGRRIIDNIRKILVYLLSGGFTEFMLIGLAIIFRLPLPVLAG</sequence>
<evidence type="ECO:0000256" key="6">
    <source>
        <dbReference type="ARBA" id="ARBA00022840"/>
    </source>
</evidence>
<feature type="non-terminal residue" evidence="12">
    <location>
        <position position="732"/>
    </location>
</feature>
<dbReference type="Proteomes" id="UP000178116">
    <property type="component" value="Unassembled WGS sequence"/>
</dbReference>
<dbReference type="SFLD" id="SFLDF00027">
    <property type="entry name" value="p-type_atpase"/>
    <property type="match status" value="1"/>
</dbReference>
<evidence type="ECO:0000256" key="7">
    <source>
        <dbReference type="ARBA" id="ARBA00022967"/>
    </source>
</evidence>
<dbReference type="PANTHER" id="PTHR43294:SF21">
    <property type="entry name" value="CATION TRANSPORTING ATPASE"/>
    <property type="match status" value="1"/>
</dbReference>
<dbReference type="PRINTS" id="PR00121">
    <property type="entry name" value="NAKATPASE"/>
</dbReference>
<dbReference type="InterPro" id="IPR023299">
    <property type="entry name" value="ATPase_P-typ_cyto_dom_N"/>
</dbReference>
<dbReference type="Pfam" id="PF13246">
    <property type="entry name" value="Cation_ATPase"/>
    <property type="match status" value="1"/>
</dbReference>
<feature type="transmembrane region" description="Helical" evidence="10">
    <location>
        <begin position="702"/>
        <end position="723"/>
    </location>
</feature>
<dbReference type="PRINTS" id="PR00119">
    <property type="entry name" value="CATATPASE"/>
</dbReference>
<dbReference type="InterPro" id="IPR059000">
    <property type="entry name" value="ATPase_P-type_domA"/>
</dbReference>
<dbReference type="InterPro" id="IPR004014">
    <property type="entry name" value="ATPase_P-typ_cation-transptr_N"/>
</dbReference>
<dbReference type="Pfam" id="PF00690">
    <property type="entry name" value="Cation_ATPase_N"/>
    <property type="match status" value="1"/>
</dbReference>
<reference evidence="12 13" key="1">
    <citation type="journal article" date="2016" name="Nat. Commun.">
        <title>Thousands of microbial genomes shed light on interconnected biogeochemical processes in an aquifer system.</title>
        <authorList>
            <person name="Anantharaman K."/>
            <person name="Brown C.T."/>
            <person name="Hug L.A."/>
            <person name="Sharon I."/>
            <person name="Castelle C.J."/>
            <person name="Probst A.J."/>
            <person name="Thomas B.C."/>
            <person name="Singh A."/>
            <person name="Wilkins M.J."/>
            <person name="Karaoz U."/>
            <person name="Brodie E.L."/>
            <person name="Williams K.H."/>
            <person name="Hubbard S.S."/>
            <person name="Banfield J.F."/>
        </authorList>
    </citation>
    <scope>NUCLEOTIDE SEQUENCE [LARGE SCALE GENOMIC DNA]</scope>
</reference>
<evidence type="ECO:0000313" key="13">
    <source>
        <dbReference type="Proteomes" id="UP000178116"/>
    </source>
</evidence>
<gene>
    <name evidence="12" type="ORF">A3A10_00745</name>
</gene>
<comment type="caution">
    <text evidence="12">The sequence shown here is derived from an EMBL/GenBank/DDBJ whole genome shotgun (WGS) entry which is preliminary data.</text>
</comment>
<evidence type="ECO:0000256" key="3">
    <source>
        <dbReference type="ARBA" id="ARBA00022475"/>
    </source>
</evidence>
<dbReference type="SFLD" id="SFLDS00003">
    <property type="entry name" value="Haloacid_Dehalogenase"/>
    <property type="match status" value="1"/>
</dbReference>
<keyword evidence="8 10" id="KW-1133">Transmembrane helix</keyword>
<feature type="domain" description="Cation-transporting P-type ATPase N-terminal" evidence="11">
    <location>
        <begin position="8"/>
        <end position="82"/>
    </location>
</feature>
<dbReference type="SUPFAM" id="SSF81653">
    <property type="entry name" value="Calcium ATPase, transduction domain A"/>
    <property type="match status" value="1"/>
</dbReference>
<dbReference type="GO" id="GO:0005886">
    <property type="term" value="C:plasma membrane"/>
    <property type="evidence" value="ECO:0007669"/>
    <property type="project" value="UniProtKB-SubCell"/>
</dbReference>
<feature type="transmembrane region" description="Helical" evidence="10">
    <location>
        <begin position="246"/>
        <end position="268"/>
    </location>
</feature>
<dbReference type="SFLD" id="SFLDG00002">
    <property type="entry name" value="C1.7:_P-type_atpase_like"/>
    <property type="match status" value="1"/>
</dbReference>
<dbReference type="SMART" id="SM00831">
    <property type="entry name" value="Cation_ATPase_N"/>
    <property type="match status" value="1"/>
</dbReference>
<keyword evidence="4 10" id="KW-0812">Transmembrane</keyword>
<evidence type="ECO:0000313" key="12">
    <source>
        <dbReference type="EMBL" id="OHA16195.1"/>
    </source>
</evidence>
<dbReference type="InterPro" id="IPR018303">
    <property type="entry name" value="ATPase_P-typ_P_site"/>
</dbReference>
<accession>A0A1G2LX31</accession>
<dbReference type="Gene3D" id="1.20.1110.10">
    <property type="entry name" value="Calcium-transporting ATPase, transmembrane domain"/>
    <property type="match status" value="1"/>
</dbReference>
<protein>
    <recommendedName>
        <fullName evidence="11">Cation-transporting P-type ATPase N-terminal domain-containing protein</fullName>
    </recommendedName>
</protein>
<dbReference type="SUPFAM" id="SSF81660">
    <property type="entry name" value="Metal cation-transporting ATPase, ATP-binding domain N"/>
    <property type="match status" value="1"/>
</dbReference>
<evidence type="ECO:0000256" key="10">
    <source>
        <dbReference type="SAM" id="Phobius"/>
    </source>
</evidence>
<feature type="transmembrane region" description="Helical" evidence="10">
    <location>
        <begin position="86"/>
        <end position="102"/>
    </location>
</feature>
<dbReference type="InterPro" id="IPR050510">
    <property type="entry name" value="Cation_transp_ATPase_P-type"/>
</dbReference>
<evidence type="ECO:0000256" key="8">
    <source>
        <dbReference type="ARBA" id="ARBA00022989"/>
    </source>
</evidence>
<evidence type="ECO:0000256" key="2">
    <source>
        <dbReference type="ARBA" id="ARBA00005675"/>
    </source>
</evidence>
<dbReference type="Pfam" id="PF00122">
    <property type="entry name" value="E1-E2_ATPase"/>
    <property type="match status" value="1"/>
</dbReference>
<keyword evidence="3" id="KW-1003">Cell membrane</keyword>
<evidence type="ECO:0000259" key="11">
    <source>
        <dbReference type="SMART" id="SM00831"/>
    </source>
</evidence>
<dbReference type="InterPro" id="IPR044492">
    <property type="entry name" value="P_typ_ATPase_HD_dom"/>
</dbReference>
<dbReference type="Gene3D" id="3.40.50.1000">
    <property type="entry name" value="HAD superfamily/HAD-like"/>
    <property type="match status" value="1"/>
</dbReference>
<name>A0A1G2LX31_9BACT</name>
<evidence type="ECO:0000256" key="5">
    <source>
        <dbReference type="ARBA" id="ARBA00022741"/>
    </source>
</evidence>
<dbReference type="NCBIfam" id="TIGR01494">
    <property type="entry name" value="ATPase_P-type"/>
    <property type="match status" value="2"/>
</dbReference>
<evidence type="ECO:0000256" key="9">
    <source>
        <dbReference type="ARBA" id="ARBA00023136"/>
    </source>
</evidence>
<organism evidence="12 13">
    <name type="scientific">Candidatus Tagabacteria bacterium RIFCSPLOWO2_01_FULL_42_9</name>
    <dbReference type="NCBI Taxonomy" id="1802296"/>
    <lineage>
        <taxon>Bacteria</taxon>
        <taxon>Candidatus Tagaibacteriota</taxon>
    </lineage>
</organism>
<proteinExistence type="inferred from homology"/>
<keyword evidence="6" id="KW-0067">ATP-binding</keyword>
<evidence type="ECO:0000256" key="1">
    <source>
        <dbReference type="ARBA" id="ARBA00004651"/>
    </source>
</evidence>
<dbReference type="GO" id="GO:0005524">
    <property type="term" value="F:ATP binding"/>
    <property type="evidence" value="ECO:0007669"/>
    <property type="project" value="UniProtKB-KW"/>
</dbReference>
<dbReference type="InterPro" id="IPR036412">
    <property type="entry name" value="HAD-like_sf"/>
</dbReference>
<keyword evidence="9 10" id="KW-0472">Membrane</keyword>
<dbReference type="EMBL" id="MHRA01000001">
    <property type="protein sequence ID" value="OHA16195.1"/>
    <property type="molecule type" value="Genomic_DNA"/>
</dbReference>
<dbReference type="Gene3D" id="3.40.1110.10">
    <property type="entry name" value="Calcium-transporting ATPase, cytoplasmic domain N"/>
    <property type="match status" value="1"/>
</dbReference>
<dbReference type="GO" id="GO:0016887">
    <property type="term" value="F:ATP hydrolysis activity"/>
    <property type="evidence" value="ECO:0007669"/>
    <property type="project" value="InterPro"/>
</dbReference>
<feature type="transmembrane region" description="Helical" evidence="10">
    <location>
        <begin position="62"/>
        <end position="80"/>
    </location>
</feature>
<dbReference type="PROSITE" id="PS00154">
    <property type="entry name" value="ATPASE_E1_E2"/>
    <property type="match status" value="1"/>
</dbReference>
<dbReference type="Pfam" id="PF08282">
    <property type="entry name" value="Hydrolase_3"/>
    <property type="match status" value="1"/>
</dbReference>
<dbReference type="SUPFAM" id="SSF81665">
    <property type="entry name" value="Calcium ATPase, transmembrane domain M"/>
    <property type="match status" value="1"/>
</dbReference>